<dbReference type="Pfam" id="PF05857">
    <property type="entry name" value="TraX"/>
    <property type="match status" value="1"/>
</dbReference>
<dbReference type="InterPro" id="IPR008875">
    <property type="entry name" value="TraX"/>
</dbReference>
<keyword evidence="2" id="KW-1185">Reference proteome</keyword>
<reference evidence="1 2" key="1">
    <citation type="submission" date="2014-06" db="EMBL/GenBank/DDBJ databases">
        <title>Draft genome sequence of Paenibacillus sp. MSt1.</title>
        <authorList>
            <person name="Aw Y.K."/>
            <person name="Ong K.S."/>
            <person name="Gan H.M."/>
            <person name="Lee S.M."/>
        </authorList>
    </citation>
    <scope>NUCLEOTIDE SEQUENCE [LARGE SCALE GENOMIC DNA]</scope>
    <source>
        <strain evidence="1 2">MSt1</strain>
    </source>
</reference>
<evidence type="ECO:0008006" key="3">
    <source>
        <dbReference type="Google" id="ProtNLM"/>
    </source>
</evidence>
<dbReference type="EMBL" id="JNVM01000005">
    <property type="protein sequence ID" value="KEQ26856.1"/>
    <property type="molecule type" value="Genomic_DNA"/>
</dbReference>
<protein>
    <recommendedName>
        <fullName evidence="3">Conjugal transfer protein TraX</fullName>
    </recommendedName>
</protein>
<dbReference type="RefSeq" id="WP_036678112.1">
    <property type="nucleotide sequence ID" value="NZ_FYEP01000006.1"/>
</dbReference>
<comment type="caution">
    <text evidence="1">The sequence shown here is derived from an EMBL/GenBank/DDBJ whole genome shotgun (WGS) entry which is preliminary data.</text>
</comment>
<dbReference type="Proteomes" id="UP000028123">
    <property type="component" value="Unassembled WGS sequence"/>
</dbReference>
<accession>A0A081P833</accession>
<gene>
    <name evidence="1" type="ORF">ET33_29360</name>
</gene>
<dbReference type="OrthoDB" id="9781069at2"/>
<dbReference type="AlphaFoldDB" id="A0A081P833"/>
<organism evidence="1 2">
    <name type="scientific">Paenibacillus tyrfis</name>
    <dbReference type="NCBI Taxonomy" id="1501230"/>
    <lineage>
        <taxon>Bacteria</taxon>
        <taxon>Bacillati</taxon>
        <taxon>Bacillota</taxon>
        <taxon>Bacilli</taxon>
        <taxon>Bacillales</taxon>
        <taxon>Paenibacillaceae</taxon>
        <taxon>Paenibacillus</taxon>
    </lineage>
</organism>
<name>A0A081P833_9BACL</name>
<evidence type="ECO:0000313" key="1">
    <source>
        <dbReference type="EMBL" id="KEQ26856.1"/>
    </source>
</evidence>
<proteinExistence type="predicted"/>
<sequence>MQLIAVITMLTDHIGAVFFEDQAIWRVIGRIAFPIYAYGIVMRYRHTRDLKSYNEASAHLAVLAMIEPIVTLYR</sequence>
<evidence type="ECO:0000313" key="2">
    <source>
        <dbReference type="Proteomes" id="UP000028123"/>
    </source>
</evidence>